<dbReference type="PANTHER" id="PTHR30221:SF1">
    <property type="entry name" value="SMALL-CONDUCTANCE MECHANOSENSITIVE CHANNEL"/>
    <property type="match status" value="1"/>
</dbReference>
<dbReference type="InterPro" id="IPR010920">
    <property type="entry name" value="LSM_dom_sf"/>
</dbReference>
<dbReference type="PANTHER" id="PTHR30221">
    <property type="entry name" value="SMALL-CONDUCTANCE MECHANOSENSITIVE CHANNEL"/>
    <property type="match status" value="1"/>
</dbReference>
<comment type="subcellular location">
    <subcellularLocation>
        <location evidence="1">Cell membrane</location>
        <topology evidence="1">Multi-pass membrane protein</topology>
    </subcellularLocation>
</comment>
<dbReference type="Gene3D" id="1.10.287.1260">
    <property type="match status" value="1"/>
</dbReference>
<keyword evidence="11" id="KW-1185">Reference proteome</keyword>
<accession>A5GCP5</accession>
<dbReference type="SUPFAM" id="SSF50182">
    <property type="entry name" value="Sm-like ribonucleoproteins"/>
    <property type="match status" value="1"/>
</dbReference>
<evidence type="ECO:0000313" key="11">
    <source>
        <dbReference type="Proteomes" id="UP000006695"/>
    </source>
</evidence>
<dbReference type="Proteomes" id="UP000006695">
    <property type="component" value="Chromosome"/>
</dbReference>
<evidence type="ECO:0000256" key="4">
    <source>
        <dbReference type="ARBA" id="ARBA00022692"/>
    </source>
</evidence>
<evidence type="ECO:0000256" key="2">
    <source>
        <dbReference type="ARBA" id="ARBA00008017"/>
    </source>
</evidence>
<dbReference type="Gene3D" id="3.30.70.100">
    <property type="match status" value="1"/>
</dbReference>
<feature type="domain" description="Mechanosensitive ion channel MscS" evidence="8">
    <location>
        <begin position="122"/>
        <end position="186"/>
    </location>
</feature>
<comment type="similarity">
    <text evidence="2">Belongs to the MscS (TC 1.A.23) family.</text>
</comment>
<keyword evidence="6 7" id="KW-0472">Membrane</keyword>
<dbReference type="InterPro" id="IPR045275">
    <property type="entry name" value="MscS_archaea/bacteria_type"/>
</dbReference>
<keyword evidence="4 7" id="KW-0812">Transmembrane</keyword>
<evidence type="ECO:0000256" key="3">
    <source>
        <dbReference type="ARBA" id="ARBA00022475"/>
    </source>
</evidence>
<evidence type="ECO:0000256" key="5">
    <source>
        <dbReference type="ARBA" id="ARBA00022989"/>
    </source>
</evidence>
<evidence type="ECO:0000259" key="9">
    <source>
        <dbReference type="Pfam" id="PF21082"/>
    </source>
</evidence>
<keyword evidence="5 7" id="KW-1133">Transmembrane helix</keyword>
<proteinExistence type="inferred from homology"/>
<name>A5GCP5_GEOUR</name>
<feature type="transmembrane region" description="Helical" evidence="7">
    <location>
        <begin position="76"/>
        <end position="95"/>
    </location>
</feature>
<dbReference type="HOGENOM" id="CLU_037945_1_1_7"/>
<dbReference type="Pfam" id="PF00924">
    <property type="entry name" value="MS_channel_2nd"/>
    <property type="match status" value="1"/>
</dbReference>
<dbReference type="InterPro" id="IPR011066">
    <property type="entry name" value="MscS_channel_C_sf"/>
</dbReference>
<evidence type="ECO:0000256" key="1">
    <source>
        <dbReference type="ARBA" id="ARBA00004651"/>
    </source>
</evidence>
<gene>
    <name evidence="10" type="ordered locus">Gura_0427</name>
</gene>
<dbReference type="Gene3D" id="2.30.30.60">
    <property type="match status" value="1"/>
</dbReference>
<dbReference type="SUPFAM" id="SSF82861">
    <property type="entry name" value="Mechanosensitive channel protein MscS (YggB), transmembrane region"/>
    <property type="match status" value="1"/>
</dbReference>
<dbReference type="InterPro" id="IPR011014">
    <property type="entry name" value="MscS_channel_TM-2"/>
</dbReference>
<dbReference type="InterPro" id="IPR049278">
    <property type="entry name" value="MS_channel_C"/>
</dbReference>
<dbReference type="InterPro" id="IPR008910">
    <property type="entry name" value="MSC_TM_helix"/>
</dbReference>
<dbReference type="GO" id="GO:0005886">
    <property type="term" value="C:plasma membrane"/>
    <property type="evidence" value="ECO:0007669"/>
    <property type="project" value="UniProtKB-SubCell"/>
</dbReference>
<dbReference type="STRING" id="351605.Gura_0427"/>
<keyword evidence="3" id="KW-1003">Cell membrane</keyword>
<dbReference type="Pfam" id="PF05552">
    <property type="entry name" value="MS_channel_1st_1"/>
    <property type="match status" value="1"/>
</dbReference>
<protein>
    <submittedName>
        <fullName evidence="10">MscS Mechanosensitive ion channel</fullName>
    </submittedName>
</protein>
<dbReference type="GO" id="GO:0008381">
    <property type="term" value="F:mechanosensitive monoatomic ion channel activity"/>
    <property type="evidence" value="ECO:0007669"/>
    <property type="project" value="InterPro"/>
</dbReference>
<organism evidence="10 11">
    <name type="scientific">Geotalea uraniireducens (strain Rf4)</name>
    <name type="common">Geobacter uraniireducens</name>
    <dbReference type="NCBI Taxonomy" id="351605"/>
    <lineage>
        <taxon>Bacteria</taxon>
        <taxon>Pseudomonadati</taxon>
        <taxon>Thermodesulfobacteriota</taxon>
        <taxon>Desulfuromonadia</taxon>
        <taxon>Geobacterales</taxon>
        <taxon>Geobacteraceae</taxon>
        <taxon>Geotalea</taxon>
    </lineage>
</organism>
<dbReference type="AlphaFoldDB" id="A5GCP5"/>
<dbReference type="Pfam" id="PF21082">
    <property type="entry name" value="MS_channel_3rd"/>
    <property type="match status" value="1"/>
</dbReference>
<dbReference type="KEGG" id="gur:Gura_0427"/>
<dbReference type="SUPFAM" id="SSF82689">
    <property type="entry name" value="Mechanosensitive channel protein MscS (YggB), C-terminal domain"/>
    <property type="match status" value="1"/>
</dbReference>
<feature type="transmembrane region" description="Helical" evidence="7">
    <location>
        <begin position="101"/>
        <end position="134"/>
    </location>
</feature>
<dbReference type="InterPro" id="IPR023408">
    <property type="entry name" value="MscS_beta-dom_sf"/>
</dbReference>
<evidence type="ECO:0000313" key="10">
    <source>
        <dbReference type="EMBL" id="ABQ24643.1"/>
    </source>
</evidence>
<dbReference type="EMBL" id="CP000698">
    <property type="protein sequence ID" value="ABQ24643.1"/>
    <property type="molecule type" value="Genomic_DNA"/>
</dbReference>
<feature type="domain" description="Mechanosensitive ion channel MscS C-terminal" evidence="9">
    <location>
        <begin position="194"/>
        <end position="274"/>
    </location>
</feature>
<dbReference type="InterPro" id="IPR006685">
    <property type="entry name" value="MscS_channel_2nd"/>
</dbReference>
<reference evidence="10 11" key="1">
    <citation type="submission" date="2007-05" db="EMBL/GenBank/DDBJ databases">
        <title>Complete sequence of Geobacter uraniireducens Rf4.</title>
        <authorList>
            <consortium name="US DOE Joint Genome Institute"/>
            <person name="Copeland A."/>
            <person name="Lucas S."/>
            <person name="Lapidus A."/>
            <person name="Barry K."/>
            <person name="Detter J.C."/>
            <person name="Glavina del Rio T."/>
            <person name="Hammon N."/>
            <person name="Israni S."/>
            <person name="Dalin E."/>
            <person name="Tice H."/>
            <person name="Pitluck S."/>
            <person name="Chertkov O."/>
            <person name="Brettin T."/>
            <person name="Bruce D."/>
            <person name="Han C."/>
            <person name="Schmutz J."/>
            <person name="Larimer F."/>
            <person name="Land M."/>
            <person name="Hauser L."/>
            <person name="Kyrpides N."/>
            <person name="Mikhailova N."/>
            <person name="Shelobolina E."/>
            <person name="Aklujkar M."/>
            <person name="Lovley D."/>
            <person name="Richardson P."/>
        </authorList>
    </citation>
    <scope>NUCLEOTIDE SEQUENCE [LARGE SCALE GENOMIC DNA]</scope>
    <source>
        <strain evidence="10 11">Rf4</strain>
    </source>
</reference>
<evidence type="ECO:0000256" key="6">
    <source>
        <dbReference type="ARBA" id="ARBA00023136"/>
    </source>
</evidence>
<evidence type="ECO:0000256" key="7">
    <source>
        <dbReference type="SAM" id="Phobius"/>
    </source>
</evidence>
<feature type="transmembrane region" description="Helical" evidence="7">
    <location>
        <begin position="37"/>
        <end position="56"/>
    </location>
</feature>
<sequence>MISCSHMADSNLAKKAAGATSPELTDKVIFYFVDHGMQILTAIVLMGIGVVIARWAGNLIHRWLKAKAYDEPVSNLIVKAVKLLVIGFIGVMALGQMGVQITPLIAGIGVAGVGASLAMQGLLGNLVAGLTIIFSKPFTIGEYIEIVGAYGQVTDIALFSTTMLHTDNSRVIVPNRKFVGEILHNYGNIRQLDLTAGVAYSVDLTMAFSIVNDILQQNPSVLKEPAPLVGIAALNESSIALAIKPWVKVEDFVPAQAAIYQAIIEIFRDKKIEIPAPRRDIHLLNLLP</sequence>
<evidence type="ECO:0000259" key="8">
    <source>
        <dbReference type="Pfam" id="PF00924"/>
    </source>
</evidence>